<dbReference type="RefSeq" id="WP_160202763.1">
    <property type="nucleotide sequence ID" value="NZ_QXWK01000025.1"/>
</dbReference>
<dbReference type="GO" id="GO:0005737">
    <property type="term" value="C:cytoplasm"/>
    <property type="evidence" value="ECO:0007669"/>
    <property type="project" value="TreeGrafter"/>
</dbReference>
<proteinExistence type="predicted"/>
<keyword evidence="3" id="KW-1185">Reference proteome</keyword>
<accession>A0A845QMQ9</accession>
<name>A0A845QMQ9_9FIRM</name>
<evidence type="ECO:0000259" key="1">
    <source>
        <dbReference type="Pfam" id="PF01965"/>
    </source>
</evidence>
<dbReference type="InterPro" id="IPR002818">
    <property type="entry name" value="DJ-1/PfpI"/>
</dbReference>
<dbReference type="InterPro" id="IPR006287">
    <property type="entry name" value="DJ-1"/>
</dbReference>
<dbReference type="Proteomes" id="UP000446866">
    <property type="component" value="Unassembled WGS sequence"/>
</dbReference>
<comment type="caution">
    <text evidence="2">The sequence shown here is derived from an EMBL/GenBank/DDBJ whole genome shotgun (WGS) entry which is preliminary data.</text>
</comment>
<dbReference type="Pfam" id="PF01965">
    <property type="entry name" value="DJ-1_PfpI"/>
    <property type="match status" value="1"/>
</dbReference>
<reference evidence="2 3" key="1">
    <citation type="submission" date="2018-08" db="EMBL/GenBank/DDBJ databases">
        <title>Murine metabolic-syndrome-specific gut microbial biobank.</title>
        <authorList>
            <person name="Liu C."/>
        </authorList>
    </citation>
    <scope>NUCLEOTIDE SEQUENCE [LARGE SCALE GENOMIC DNA]</scope>
    <source>
        <strain evidence="2 3">28</strain>
    </source>
</reference>
<dbReference type="PANTHER" id="PTHR48094">
    <property type="entry name" value="PROTEIN/NUCLEIC ACID DEGLYCASE DJ-1-RELATED"/>
    <property type="match status" value="1"/>
</dbReference>
<protein>
    <submittedName>
        <fullName evidence="2">DJ-1/PfpI family protein</fullName>
    </submittedName>
</protein>
<organism evidence="2 3">
    <name type="scientific">Anaerotruncus colihominis</name>
    <dbReference type="NCBI Taxonomy" id="169435"/>
    <lineage>
        <taxon>Bacteria</taxon>
        <taxon>Bacillati</taxon>
        <taxon>Bacillota</taxon>
        <taxon>Clostridia</taxon>
        <taxon>Eubacteriales</taxon>
        <taxon>Oscillospiraceae</taxon>
        <taxon>Anaerotruncus</taxon>
    </lineage>
</organism>
<dbReference type="NCBIfam" id="TIGR01383">
    <property type="entry name" value="not_thiJ"/>
    <property type="match status" value="1"/>
</dbReference>
<dbReference type="SUPFAM" id="SSF52317">
    <property type="entry name" value="Class I glutamine amidotransferase-like"/>
    <property type="match status" value="1"/>
</dbReference>
<dbReference type="Gene3D" id="3.40.50.880">
    <property type="match status" value="1"/>
</dbReference>
<sequence>MVYVFLATGFEEVEALTAVDLLRRADIQVKTVSIMEDKLVYGSHGIGVEADILFKEGLYDRCAMLILPGGMPGTINLCNHGELNEELKLFYEAGKPIAAICAAPMVLGRAGLLSGHEATIYDGMEEELAGAVVRSDRVVVSKNIITSKGPGTAMDFALSLVAYLKGAEAARETSAELLYK</sequence>
<feature type="domain" description="DJ-1/PfpI" evidence="1">
    <location>
        <begin position="2"/>
        <end position="162"/>
    </location>
</feature>
<evidence type="ECO:0000313" key="3">
    <source>
        <dbReference type="Proteomes" id="UP000446866"/>
    </source>
</evidence>
<dbReference type="InterPro" id="IPR050325">
    <property type="entry name" value="Prot/Nucl_acid_deglycase"/>
</dbReference>
<dbReference type="InterPro" id="IPR029062">
    <property type="entry name" value="Class_I_gatase-like"/>
</dbReference>
<dbReference type="PANTHER" id="PTHR48094:SF12">
    <property type="entry name" value="PARKINSON DISEASE PROTEIN 7 HOMOLOG"/>
    <property type="match status" value="1"/>
</dbReference>
<dbReference type="CDD" id="cd03135">
    <property type="entry name" value="GATase1_DJ-1"/>
    <property type="match status" value="1"/>
</dbReference>
<gene>
    <name evidence="2" type="ORF">D0435_12530</name>
</gene>
<dbReference type="EMBL" id="QXWK01000025">
    <property type="protein sequence ID" value="NBH62475.1"/>
    <property type="molecule type" value="Genomic_DNA"/>
</dbReference>
<evidence type="ECO:0000313" key="2">
    <source>
        <dbReference type="EMBL" id="NBH62475.1"/>
    </source>
</evidence>
<dbReference type="AlphaFoldDB" id="A0A845QMQ9"/>